<sequence>MPKPTLLESVLELSRFDEDSAAALRVLHRHFALKFGPCSLALVLVRGLPPGQCRLAGSIAADGREHVPNTDPFGLNSELPLFDDALANRLLGGLEPRRISPTGTESRLPFALALFSPHGLLGVPIVNNGEVAHWLVFGSGDPAPFDDIALDALLIEVNLAASLIVRPLSTRALRDQSSRQRQAIEGLADVQRQLLPDNPPILGLDYAIHWQPAETAAGDYYDLVSLTRHAPVDFQRDRYDIWVVTLADVSGHGAAAAMEAVQFDAILRTYQGSEEAGPAGALTYANRYFFSRRTRHHFLTALALLYRPDLRRATYVSAGHPPLLHRQGSRVIERGADTQIPLGVLRDHEWVNHHFVANPGDLFVLYTDGIIEARDRRGEPFGATRLQSLVAAGPEDSAALLESLRSALFEHQGGAIGVDDQTLIVLRVTA</sequence>
<organism evidence="3 4">
    <name type="scientific">Dokdonella immobilis</name>
    <dbReference type="NCBI Taxonomy" id="578942"/>
    <lineage>
        <taxon>Bacteria</taxon>
        <taxon>Pseudomonadati</taxon>
        <taxon>Pseudomonadota</taxon>
        <taxon>Gammaproteobacteria</taxon>
        <taxon>Lysobacterales</taxon>
        <taxon>Rhodanobacteraceae</taxon>
        <taxon>Dokdonella</taxon>
    </lineage>
</organism>
<dbReference type="RefSeq" id="WP_092405704.1">
    <property type="nucleotide sequence ID" value="NZ_FOVF01000005.1"/>
</dbReference>
<dbReference type="PANTHER" id="PTHR43156">
    <property type="entry name" value="STAGE II SPORULATION PROTEIN E-RELATED"/>
    <property type="match status" value="1"/>
</dbReference>
<dbReference type="InterPro" id="IPR036457">
    <property type="entry name" value="PPM-type-like_dom_sf"/>
</dbReference>
<dbReference type="STRING" id="578942.SAMN05216289_10552"/>
<evidence type="ECO:0000259" key="2">
    <source>
        <dbReference type="SMART" id="SM00331"/>
    </source>
</evidence>
<accession>A0A1I4WKF2</accession>
<dbReference type="PANTHER" id="PTHR43156:SF2">
    <property type="entry name" value="STAGE II SPORULATION PROTEIN E"/>
    <property type="match status" value="1"/>
</dbReference>
<dbReference type="AlphaFoldDB" id="A0A1I4WKF2"/>
<proteinExistence type="predicted"/>
<gene>
    <name evidence="3" type="ORF">SAMN05216289_10552</name>
</gene>
<protein>
    <submittedName>
        <fullName evidence="3">Sigma-B regulation protein RsbU (Phosphoserine phosphatase)</fullName>
    </submittedName>
</protein>
<reference evidence="3 4" key="1">
    <citation type="submission" date="2016-10" db="EMBL/GenBank/DDBJ databases">
        <authorList>
            <person name="de Groot N.N."/>
        </authorList>
    </citation>
    <scope>NUCLEOTIDE SEQUENCE [LARGE SCALE GENOMIC DNA]</scope>
    <source>
        <strain evidence="3 4">CGMCC 1.7659</strain>
    </source>
</reference>
<dbReference type="OrthoDB" id="5496380at2"/>
<evidence type="ECO:0000256" key="1">
    <source>
        <dbReference type="ARBA" id="ARBA00022801"/>
    </source>
</evidence>
<dbReference type="Pfam" id="PF07228">
    <property type="entry name" value="SpoIIE"/>
    <property type="match status" value="1"/>
</dbReference>
<keyword evidence="1" id="KW-0378">Hydrolase</keyword>
<dbReference type="GO" id="GO:0016791">
    <property type="term" value="F:phosphatase activity"/>
    <property type="evidence" value="ECO:0007669"/>
    <property type="project" value="TreeGrafter"/>
</dbReference>
<dbReference type="EMBL" id="FOVF01000005">
    <property type="protein sequence ID" value="SFN13459.1"/>
    <property type="molecule type" value="Genomic_DNA"/>
</dbReference>
<dbReference type="InterPro" id="IPR001932">
    <property type="entry name" value="PPM-type_phosphatase-like_dom"/>
</dbReference>
<dbReference type="InterPro" id="IPR052016">
    <property type="entry name" value="Bact_Sigma-Reg"/>
</dbReference>
<dbReference type="Proteomes" id="UP000198575">
    <property type="component" value="Unassembled WGS sequence"/>
</dbReference>
<evidence type="ECO:0000313" key="3">
    <source>
        <dbReference type="EMBL" id="SFN13459.1"/>
    </source>
</evidence>
<evidence type="ECO:0000313" key="4">
    <source>
        <dbReference type="Proteomes" id="UP000198575"/>
    </source>
</evidence>
<dbReference type="Gene3D" id="3.60.40.10">
    <property type="entry name" value="PPM-type phosphatase domain"/>
    <property type="match status" value="1"/>
</dbReference>
<dbReference type="SMART" id="SM00331">
    <property type="entry name" value="PP2C_SIG"/>
    <property type="match status" value="1"/>
</dbReference>
<name>A0A1I4WKF2_9GAMM</name>
<keyword evidence="4" id="KW-1185">Reference proteome</keyword>
<dbReference type="SUPFAM" id="SSF81606">
    <property type="entry name" value="PP2C-like"/>
    <property type="match status" value="1"/>
</dbReference>
<feature type="domain" description="PPM-type phosphatase" evidence="2">
    <location>
        <begin position="201"/>
        <end position="428"/>
    </location>
</feature>